<reference evidence="1 2" key="1">
    <citation type="submission" date="2021-06" db="EMBL/GenBank/DDBJ databases">
        <title>Halomicroarcula sp. a new haloarchaeum isolated from saline soil.</title>
        <authorList>
            <person name="Duran-Viseras A."/>
            <person name="Sanchez-Porro C."/>
            <person name="Ventosa A."/>
        </authorList>
    </citation>
    <scope>NUCLEOTIDE SEQUENCE [LARGE SCALE GENOMIC DNA]</scope>
    <source>
        <strain evidence="1 2">F27</strain>
    </source>
</reference>
<dbReference type="Proteomes" id="UP001430455">
    <property type="component" value="Unassembled WGS sequence"/>
</dbReference>
<proteinExistence type="predicted"/>
<protein>
    <submittedName>
        <fullName evidence="1">Uncharacterized protein</fullName>
    </submittedName>
</protein>
<dbReference type="RefSeq" id="WP_220582828.1">
    <property type="nucleotide sequence ID" value="NZ_RKLT01000047.1"/>
</dbReference>
<gene>
    <name evidence="1" type="ORF">EGH23_25675</name>
</gene>
<evidence type="ECO:0000313" key="1">
    <source>
        <dbReference type="EMBL" id="MBX0298252.1"/>
    </source>
</evidence>
<accession>A0AAW4PKL5</accession>
<name>A0AAW4PKL5_9EURY</name>
<keyword evidence="2" id="KW-1185">Reference proteome</keyword>
<dbReference type="AlphaFoldDB" id="A0AAW4PKL5"/>
<evidence type="ECO:0000313" key="2">
    <source>
        <dbReference type="Proteomes" id="UP001430455"/>
    </source>
</evidence>
<organism evidence="1 2">
    <name type="scientific">Haloarcula nitratireducens</name>
    <dbReference type="NCBI Taxonomy" id="2487749"/>
    <lineage>
        <taxon>Archaea</taxon>
        <taxon>Methanobacteriati</taxon>
        <taxon>Methanobacteriota</taxon>
        <taxon>Stenosarchaea group</taxon>
        <taxon>Halobacteria</taxon>
        <taxon>Halobacteriales</taxon>
        <taxon>Haloarculaceae</taxon>
        <taxon>Haloarcula</taxon>
    </lineage>
</organism>
<comment type="caution">
    <text evidence="1">The sequence shown here is derived from an EMBL/GenBank/DDBJ whole genome shotgun (WGS) entry which is preliminary data.</text>
</comment>
<dbReference type="EMBL" id="RKLT01000047">
    <property type="protein sequence ID" value="MBX0298252.1"/>
    <property type="molecule type" value="Genomic_DNA"/>
</dbReference>
<sequence length="171" mass="18778">MLFWQSGRTTGPDRSWWSKWPIGAVIKAGGVVQLTNLNVLARDTVRDTFLDEVILLATPVTPPSAKGVPLLATQITNVNTEISHGRMDGLCVDTLEPHTSGKVEPLGCATMCKFHPDAGDIRRATDVLDTLGYVEDSLDSIIHRDRLRNRGRAGVSVSHFCLRVAHYQSCQ</sequence>